<evidence type="ECO:0000256" key="1">
    <source>
        <dbReference type="SAM" id="MobiDB-lite"/>
    </source>
</evidence>
<reference evidence="3" key="1">
    <citation type="journal article" date="2012" name="Nat. Biotechnol.">
        <title>Reference genome sequence of the model plant Setaria.</title>
        <authorList>
            <person name="Bennetzen J.L."/>
            <person name="Schmutz J."/>
            <person name="Wang H."/>
            <person name="Percifield R."/>
            <person name="Hawkins J."/>
            <person name="Pontaroli A.C."/>
            <person name="Estep M."/>
            <person name="Feng L."/>
            <person name="Vaughn J.N."/>
            <person name="Grimwood J."/>
            <person name="Jenkins J."/>
            <person name="Barry K."/>
            <person name="Lindquist E."/>
            <person name="Hellsten U."/>
            <person name="Deshpande S."/>
            <person name="Wang X."/>
            <person name="Wu X."/>
            <person name="Mitros T."/>
            <person name="Triplett J."/>
            <person name="Yang X."/>
            <person name="Ye C.Y."/>
            <person name="Mauro-Herrera M."/>
            <person name="Wang L."/>
            <person name="Li P."/>
            <person name="Sharma M."/>
            <person name="Sharma R."/>
            <person name="Ronald P.C."/>
            <person name="Panaud O."/>
            <person name="Kellogg E.A."/>
            <person name="Brutnell T.P."/>
            <person name="Doust A.N."/>
            <person name="Tuskan G.A."/>
            <person name="Rokhsar D."/>
            <person name="Devos K.M."/>
        </authorList>
    </citation>
    <scope>NUCLEOTIDE SEQUENCE [LARGE SCALE GENOMIC DNA]</scope>
    <source>
        <strain evidence="3">Yugu1</strain>
    </source>
</reference>
<gene>
    <name evidence="3" type="ORF">SETIT_7G331400v2</name>
</gene>
<evidence type="ECO:0000256" key="2">
    <source>
        <dbReference type="SAM" id="Phobius"/>
    </source>
</evidence>
<keyword evidence="2" id="KW-0812">Transmembrane</keyword>
<dbReference type="AlphaFoldDB" id="A0A368S448"/>
<proteinExistence type="predicted"/>
<feature type="transmembrane region" description="Helical" evidence="2">
    <location>
        <begin position="20"/>
        <end position="39"/>
    </location>
</feature>
<protein>
    <submittedName>
        <fullName evidence="3">Uncharacterized protein</fullName>
    </submittedName>
</protein>
<dbReference type="EMBL" id="CM003534">
    <property type="protein sequence ID" value="RCV36610.1"/>
    <property type="molecule type" value="Genomic_DNA"/>
</dbReference>
<organism evidence="3">
    <name type="scientific">Setaria italica</name>
    <name type="common">Foxtail millet</name>
    <name type="synonym">Panicum italicum</name>
    <dbReference type="NCBI Taxonomy" id="4555"/>
    <lineage>
        <taxon>Eukaryota</taxon>
        <taxon>Viridiplantae</taxon>
        <taxon>Streptophyta</taxon>
        <taxon>Embryophyta</taxon>
        <taxon>Tracheophyta</taxon>
        <taxon>Spermatophyta</taxon>
        <taxon>Magnoliopsida</taxon>
        <taxon>Liliopsida</taxon>
        <taxon>Poales</taxon>
        <taxon>Poaceae</taxon>
        <taxon>PACMAD clade</taxon>
        <taxon>Panicoideae</taxon>
        <taxon>Panicodae</taxon>
        <taxon>Paniceae</taxon>
        <taxon>Cenchrinae</taxon>
        <taxon>Setaria</taxon>
    </lineage>
</organism>
<keyword evidence="2" id="KW-1133">Transmembrane helix</keyword>
<sequence>MKPEATPKMMVLSSPIGLRSFLNSLVAFSIIVSSVTFLFHQGQEGQVPKAIKPSLSLAFSFVSHTDSFVRNFEIAPSIQFRQELNRPLHSVSSGTLKSARCSTLSPDSSV</sequence>
<name>A0A368S448_SETIT</name>
<keyword evidence="2" id="KW-0472">Membrane</keyword>
<feature type="region of interest" description="Disordered" evidence="1">
    <location>
        <begin position="90"/>
        <end position="110"/>
    </location>
</feature>
<reference evidence="3" key="2">
    <citation type="submission" date="2015-07" db="EMBL/GenBank/DDBJ databases">
        <authorList>
            <person name="Noorani M."/>
        </authorList>
    </citation>
    <scope>NUCLEOTIDE SEQUENCE</scope>
    <source>
        <strain evidence="3">Yugu1</strain>
    </source>
</reference>
<evidence type="ECO:0000313" key="3">
    <source>
        <dbReference type="EMBL" id="RCV36610.1"/>
    </source>
</evidence>
<accession>A0A368S448</accession>